<dbReference type="VEuPathDB" id="FungiDB:PTTG_29985"/>
<reference evidence="2" key="1">
    <citation type="submission" date="2009-11" db="EMBL/GenBank/DDBJ databases">
        <authorList>
            <consortium name="The Broad Institute Genome Sequencing Platform"/>
            <person name="Ward D."/>
            <person name="Feldgarden M."/>
            <person name="Earl A."/>
            <person name="Young S.K."/>
            <person name="Zeng Q."/>
            <person name="Koehrsen M."/>
            <person name="Alvarado L."/>
            <person name="Berlin A."/>
            <person name="Bochicchio J."/>
            <person name="Borenstein D."/>
            <person name="Chapman S.B."/>
            <person name="Chen Z."/>
            <person name="Engels R."/>
            <person name="Freedman E."/>
            <person name="Gellesch M."/>
            <person name="Goldberg J."/>
            <person name="Griggs A."/>
            <person name="Gujja S."/>
            <person name="Heilman E."/>
            <person name="Heiman D."/>
            <person name="Hepburn T."/>
            <person name="Howarth C."/>
            <person name="Jen D."/>
            <person name="Larson L."/>
            <person name="Lewis B."/>
            <person name="Mehta T."/>
            <person name="Park D."/>
            <person name="Pearson M."/>
            <person name="Roberts A."/>
            <person name="Saif S."/>
            <person name="Shea T."/>
            <person name="Shenoy N."/>
            <person name="Sisk P."/>
            <person name="Stolte C."/>
            <person name="Sykes S."/>
            <person name="Thomson T."/>
            <person name="Walk T."/>
            <person name="White J."/>
            <person name="Yandava C."/>
            <person name="Izard J."/>
            <person name="Baranova O.V."/>
            <person name="Blanton J.M."/>
            <person name="Tanner A.C."/>
            <person name="Dewhirst F.E."/>
            <person name="Haas B."/>
            <person name="Nusbaum C."/>
            <person name="Birren B."/>
        </authorList>
    </citation>
    <scope>NUCLEOTIDE SEQUENCE [LARGE SCALE GENOMIC DNA]</scope>
    <source>
        <strain evidence="2">1-1 BBBD Race 1</strain>
    </source>
</reference>
<dbReference type="AlphaFoldDB" id="A0A180G0Z5"/>
<evidence type="ECO:0000313" key="4">
    <source>
        <dbReference type="Proteomes" id="UP000005240"/>
    </source>
</evidence>
<dbReference type="EnsemblFungi" id="PTTG_29985-t43_1">
    <property type="protein sequence ID" value="PTTG_29985-t43_1-p1"/>
    <property type="gene ID" value="PTTG_29985"/>
</dbReference>
<evidence type="ECO:0000313" key="3">
    <source>
        <dbReference type="EnsemblFungi" id="PTTG_29985-t43_1-p1"/>
    </source>
</evidence>
<dbReference type="CDD" id="cd00084">
    <property type="entry name" value="HMG-box_SF"/>
    <property type="match status" value="1"/>
</dbReference>
<sequence>MKLTEAQLAIDAKKYSKKAISNADRAHFADFYHQQQKDLCIQAIEGQRKVIKKPTRFNHFMTTKSARKVFRGPRKGVKHKGVMKDVSALWNKLSPEEQAAYQNGKPQTRPNGDTRPTDDDDKESEEGGTRKMISFKQVANKVENFMDDCMSKAAHIAKTSNCEMIMFAVSRHLAAHSFQFGKATHGAPKFLASAAHLDGTKHYPACMQSYLTGYEVAEIAELARSKRGPPKSRPVLIPKCLSDLVAEKTDSVILRWPWTATDWKLAKIKFKIKLLPGARTQIKWLKQQSRNMLAIVKAAIHLDLDRKLIDIVYDPSIPVGITEHEFYGTTPPQSRHSPSPLPSPLLS</sequence>
<organism evidence="2">
    <name type="scientific">Puccinia triticina (isolate 1-1 / race 1 (BBBD))</name>
    <name type="common">Brown leaf rust fungus</name>
    <dbReference type="NCBI Taxonomy" id="630390"/>
    <lineage>
        <taxon>Eukaryota</taxon>
        <taxon>Fungi</taxon>
        <taxon>Dikarya</taxon>
        <taxon>Basidiomycota</taxon>
        <taxon>Pucciniomycotina</taxon>
        <taxon>Pucciniomycetes</taxon>
        <taxon>Pucciniales</taxon>
        <taxon>Pucciniaceae</taxon>
        <taxon>Puccinia</taxon>
    </lineage>
</organism>
<keyword evidence="4" id="KW-1185">Reference proteome</keyword>
<evidence type="ECO:0000313" key="2">
    <source>
        <dbReference type="EMBL" id="OAV86284.1"/>
    </source>
</evidence>
<protein>
    <submittedName>
        <fullName evidence="2 3">Uncharacterized protein</fullName>
    </submittedName>
</protein>
<feature type="compositionally biased region" description="Polar residues" evidence="1">
    <location>
        <begin position="100"/>
        <end position="111"/>
    </location>
</feature>
<reference evidence="2" key="2">
    <citation type="submission" date="2016-05" db="EMBL/GenBank/DDBJ databases">
        <title>Comparative analysis highlights variable genome content of wheat rusts and divergence of the mating loci.</title>
        <authorList>
            <person name="Cuomo C.A."/>
            <person name="Bakkeren G."/>
            <person name="Szabo L."/>
            <person name="Khalil H."/>
            <person name="Joly D."/>
            <person name="Goldberg J."/>
            <person name="Young S."/>
            <person name="Zeng Q."/>
            <person name="Fellers J."/>
        </authorList>
    </citation>
    <scope>NUCLEOTIDE SEQUENCE [LARGE SCALE GENOMIC DNA]</scope>
    <source>
        <strain evidence="2">1-1 BBBD Race 1</strain>
    </source>
</reference>
<dbReference type="EMBL" id="ADAS02001341">
    <property type="protein sequence ID" value="OAV86284.1"/>
    <property type="molecule type" value="Genomic_DNA"/>
</dbReference>
<evidence type="ECO:0000256" key="1">
    <source>
        <dbReference type="SAM" id="MobiDB-lite"/>
    </source>
</evidence>
<feature type="region of interest" description="Disordered" evidence="1">
    <location>
        <begin position="328"/>
        <end position="347"/>
    </location>
</feature>
<dbReference type="Proteomes" id="UP000005240">
    <property type="component" value="Unassembled WGS sequence"/>
</dbReference>
<feature type="region of interest" description="Disordered" evidence="1">
    <location>
        <begin position="99"/>
        <end position="130"/>
    </location>
</feature>
<reference evidence="3" key="4">
    <citation type="submission" date="2025-05" db="UniProtKB">
        <authorList>
            <consortium name="EnsemblFungi"/>
        </authorList>
    </citation>
    <scope>IDENTIFICATION</scope>
    <source>
        <strain evidence="3">isolate 1-1 / race 1 (BBBD)</strain>
    </source>
</reference>
<accession>A0A180G0Z5</accession>
<reference evidence="3 4" key="3">
    <citation type="journal article" date="2017" name="G3 (Bethesda)">
        <title>Comparative analysis highlights variable genome content of wheat rusts and divergence of the mating loci.</title>
        <authorList>
            <person name="Cuomo C.A."/>
            <person name="Bakkeren G."/>
            <person name="Khalil H.B."/>
            <person name="Panwar V."/>
            <person name="Joly D."/>
            <person name="Linning R."/>
            <person name="Sakthikumar S."/>
            <person name="Song X."/>
            <person name="Adiconis X."/>
            <person name="Fan L."/>
            <person name="Goldberg J.M."/>
            <person name="Levin J.Z."/>
            <person name="Young S."/>
            <person name="Zeng Q."/>
            <person name="Anikster Y."/>
            <person name="Bruce M."/>
            <person name="Wang M."/>
            <person name="Yin C."/>
            <person name="McCallum B."/>
            <person name="Szabo L.J."/>
            <person name="Hulbert S."/>
            <person name="Chen X."/>
            <person name="Fellers J.P."/>
        </authorList>
    </citation>
    <scope>NUCLEOTIDE SEQUENCE</scope>
    <source>
        <strain evidence="4">Isolate 1-1 / race 1 (BBBD)</strain>
        <strain evidence="3">isolate 1-1 / race 1 (BBBD)</strain>
    </source>
</reference>
<gene>
    <name evidence="2" type="ORF">PTTG_29985</name>
</gene>
<name>A0A180G0Z5_PUCT1</name>
<proteinExistence type="predicted"/>